<evidence type="ECO:0000256" key="3">
    <source>
        <dbReference type="ARBA" id="ARBA00022763"/>
    </source>
</evidence>
<dbReference type="EMBL" id="JAWJWE010000003">
    <property type="protein sequence ID" value="KAK6638546.1"/>
    <property type="molecule type" value="Genomic_DNA"/>
</dbReference>
<dbReference type="Gene3D" id="2.130.10.10">
    <property type="entry name" value="YVTN repeat-like/Quinoprotein amine dehydrogenase"/>
    <property type="match status" value="1"/>
</dbReference>
<dbReference type="GO" id="GO:0000109">
    <property type="term" value="C:nucleotide-excision repair complex"/>
    <property type="evidence" value="ECO:0007669"/>
    <property type="project" value="TreeGrafter"/>
</dbReference>
<dbReference type="PANTHER" id="PTHR46202">
    <property type="entry name" value="DNA EXCISION REPAIR PROTEIN ERCC-8"/>
    <property type="match status" value="1"/>
</dbReference>
<dbReference type="GO" id="GO:0000209">
    <property type="term" value="P:protein polyubiquitination"/>
    <property type="evidence" value="ECO:0007669"/>
    <property type="project" value="TreeGrafter"/>
</dbReference>
<evidence type="ECO:0000256" key="1">
    <source>
        <dbReference type="ARBA" id="ARBA00022574"/>
    </source>
</evidence>
<organism evidence="6 7">
    <name type="scientific">Polyplax serrata</name>
    <name type="common">Common mouse louse</name>
    <dbReference type="NCBI Taxonomy" id="468196"/>
    <lineage>
        <taxon>Eukaryota</taxon>
        <taxon>Metazoa</taxon>
        <taxon>Ecdysozoa</taxon>
        <taxon>Arthropoda</taxon>
        <taxon>Hexapoda</taxon>
        <taxon>Insecta</taxon>
        <taxon>Pterygota</taxon>
        <taxon>Neoptera</taxon>
        <taxon>Paraneoptera</taxon>
        <taxon>Psocodea</taxon>
        <taxon>Troctomorpha</taxon>
        <taxon>Phthiraptera</taxon>
        <taxon>Anoplura</taxon>
        <taxon>Polyplacidae</taxon>
        <taxon>Polyplax</taxon>
    </lineage>
</organism>
<keyword evidence="4" id="KW-0234">DNA repair</keyword>
<keyword evidence="3" id="KW-0227">DNA damage</keyword>
<keyword evidence="2" id="KW-0677">Repeat</keyword>
<protein>
    <recommendedName>
        <fullName evidence="8">DNA excision repair protein ERCC-8</fullName>
    </recommendedName>
</protein>
<dbReference type="SUPFAM" id="SSF50978">
    <property type="entry name" value="WD40 repeat-like"/>
    <property type="match status" value="1"/>
</dbReference>
<proteinExistence type="predicted"/>
<accession>A0AAN8PBK3</accession>
<dbReference type="PROSITE" id="PS50082">
    <property type="entry name" value="WD_REPEATS_2"/>
    <property type="match status" value="3"/>
</dbReference>
<dbReference type="PRINTS" id="PR00320">
    <property type="entry name" value="GPROTEINBRPT"/>
</dbReference>
<dbReference type="InterPro" id="IPR020472">
    <property type="entry name" value="WD40_PAC1"/>
</dbReference>
<evidence type="ECO:0000256" key="4">
    <source>
        <dbReference type="ARBA" id="ARBA00023204"/>
    </source>
</evidence>
<gene>
    <name evidence="6" type="ORF">RUM43_006813</name>
</gene>
<dbReference type="InterPro" id="IPR001680">
    <property type="entry name" value="WD40_rpt"/>
</dbReference>
<dbReference type="InterPro" id="IPR019775">
    <property type="entry name" value="WD40_repeat_CS"/>
</dbReference>
<evidence type="ECO:0000256" key="5">
    <source>
        <dbReference type="PROSITE-ProRule" id="PRU00221"/>
    </source>
</evidence>
<dbReference type="PANTHER" id="PTHR46202:SF1">
    <property type="entry name" value="DNA EXCISION REPAIR PROTEIN ERCC-8"/>
    <property type="match status" value="1"/>
</dbReference>
<dbReference type="GO" id="GO:0006283">
    <property type="term" value="P:transcription-coupled nucleotide-excision repair"/>
    <property type="evidence" value="ECO:0007669"/>
    <property type="project" value="InterPro"/>
</dbReference>
<sequence>MIKQLESVQSGFLNPKKFNQNEITKRCYSLHLSRHQDVESVHTAAVNTLDIEKSENRYLLSGCSDGSIYIHDINNLTGRPQFTAKCIYKVVKNSDYTHRYSVECVSWYGDDSALFVTSGTDKQLKIWDANSMKSIEHFHSKGRIFHHDCSNSPTSNPIIAVASSLNFVELIDLRTGSSTHELRGHKSSILTCNWSPTEEYLLATGGIDKCIFLWDIRSSNSCLKILDKHNKNDNKGTSHSGYVNGLKFTSDGLFLVSIGTDNKMRLWETLHGCYKKQNCIQIKNEVKRNIQFAVTNNSKPSLVYIPSEGNIFVVEMLSGALINILNGHFHLVNCCYYRHMYQELYSGGNDRNILMWTAANEIQEERFSNENKQIKSPILRYEDTWSSDED</sequence>
<evidence type="ECO:0000313" key="7">
    <source>
        <dbReference type="Proteomes" id="UP001372834"/>
    </source>
</evidence>
<comment type="caution">
    <text evidence="6">The sequence shown here is derived from an EMBL/GenBank/DDBJ whole genome shotgun (WGS) entry which is preliminary data.</text>
</comment>
<name>A0AAN8PBK3_POLSC</name>
<dbReference type="InterPro" id="IPR036322">
    <property type="entry name" value="WD40_repeat_dom_sf"/>
</dbReference>
<dbReference type="SMART" id="SM00320">
    <property type="entry name" value="WD40"/>
    <property type="match status" value="5"/>
</dbReference>
<dbReference type="Proteomes" id="UP001372834">
    <property type="component" value="Unassembled WGS sequence"/>
</dbReference>
<dbReference type="AlphaFoldDB" id="A0AAN8PBK3"/>
<feature type="repeat" description="WD" evidence="5">
    <location>
        <begin position="236"/>
        <end position="268"/>
    </location>
</feature>
<keyword evidence="1 5" id="KW-0853">WD repeat</keyword>
<dbReference type="GO" id="GO:0031464">
    <property type="term" value="C:Cul4A-RING E3 ubiquitin ligase complex"/>
    <property type="evidence" value="ECO:0007669"/>
    <property type="project" value="TreeGrafter"/>
</dbReference>
<evidence type="ECO:0000256" key="2">
    <source>
        <dbReference type="ARBA" id="ARBA00022737"/>
    </source>
</evidence>
<dbReference type="PROSITE" id="PS00678">
    <property type="entry name" value="WD_REPEATS_1"/>
    <property type="match status" value="1"/>
</dbReference>
<dbReference type="InterPro" id="IPR042238">
    <property type="entry name" value="Rad28/ERCC8/Ckn1/ATCSA-1"/>
</dbReference>
<dbReference type="Pfam" id="PF00400">
    <property type="entry name" value="WD40"/>
    <property type="match status" value="5"/>
</dbReference>
<evidence type="ECO:0000313" key="6">
    <source>
        <dbReference type="EMBL" id="KAK6638546.1"/>
    </source>
</evidence>
<dbReference type="GO" id="GO:0043161">
    <property type="term" value="P:proteasome-mediated ubiquitin-dependent protein catabolic process"/>
    <property type="evidence" value="ECO:0007669"/>
    <property type="project" value="TreeGrafter"/>
</dbReference>
<reference evidence="6 7" key="1">
    <citation type="submission" date="2023-10" db="EMBL/GenBank/DDBJ databases">
        <title>Genomes of two closely related lineages of the louse Polyplax serrata with different host specificities.</title>
        <authorList>
            <person name="Martinu J."/>
            <person name="Tarabai H."/>
            <person name="Stefka J."/>
            <person name="Hypsa V."/>
        </authorList>
    </citation>
    <scope>NUCLEOTIDE SEQUENCE [LARGE SCALE GENOMIC DNA]</scope>
    <source>
        <strain evidence="6">HR10_N</strain>
    </source>
</reference>
<dbReference type="InterPro" id="IPR015943">
    <property type="entry name" value="WD40/YVTN_repeat-like_dom_sf"/>
</dbReference>
<feature type="repeat" description="WD" evidence="5">
    <location>
        <begin position="182"/>
        <end position="224"/>
    </location>
</feature>
<dbReference type="PROSITE" id="PS50294">
    <property type="entry name" value="WD_REPEATS_REGION"/>
    <property type="match status" value="3"/>
</dbReference>
<feature type="repeat" description="WD" evidence="5">
    <location>
        <begin position="95"/>
        <end position="137"/>
    </location>
</feature>
<evidence type="ECO:0008006" key="8">
    <source>
        <dbReference type="Google" id="ProtNLM"/>
    </source>
</evidence>